<proteinExistence type="predicted"/>
<gene>
    <name evidence="13" type="primary">LOC100370773</name>
</gene>
<evidence type="ECO:0000256" key="2">
    <source>
        <dbReference type="ARBA" id="ARBA00022448"/>
    </source>
</evidence>
<sequence length="477" mass="52907">IDIDITEGSLVAVVGQVGSGKSSLLSALLGEMEKLDGKVFMKGSVAYVAQQAWIQNTTLQNNILFGTKYIQKKYNKIVDCCALTPDIAVLPGGDQTEIGEKGINLSGGQKQRVSLARSVYSNSDIYLLDDPLSAVDAHVGKHIFDHVIGPTGLLKKKTRILVTHGLSFLPQVDKIIVLVDGRITEVGSFKELLNKDEAFAEFLRNYSSDADDNQAEEDEAAVLSLSEEIHNLSEMRSLTTVSMGDKDGHPSSLHSDSLSMLERKSSKIHLQSSLKEEKEKKMNMEKAEETKLVQKEKSETGHVKFNVFWAYIKSMGILLTILVCFLYSGNTAFAIRTNFWLARWSQEPTINGTQDPSKRDLYLGVYGALGICQAILAYSHLVLFYYSVTQAGKHLHSGLLQNILHCPMQFFESVPLGRVLNRFSSDIDTLDVRLPMTLLYLIMNIAEVLSVLLVICISTVIFLVIVPPLLILYFLVQ</sequence>
<keyword evidence="7 9" id="KW-1133">Transmembrane helix</keyword>
<dbReference type="Pfam" id="PF00664">
    <property type="entry name" value="ABC_membrane"/>
    <property type="match status" value="1"/>
</dbReference>
<dbReference type="Gene3D" id="3.40.50.300">
    <property type="entry name" value="P-loop containing nucleotide triphosphate hydrolases"/>
    <property type="match status" value="1"/>
</dbReference>
<keyword evidence="4" id="KW-0677">Repeat</keyword>
<keyword evidence="5" id="KW-0547">Nucleotide-binding</keyword>
<feature type="domain" description="ABC transmembrane type-1" evidence="11">
    <location>
        <begin position="321"/>
        <end position="477"/>
    </location>
</feature>
<dbReference type="InterPro" id="IPR011527">
    <property type="entry name" value="ABC1_TM_dom"/>
</dbReference>
<dbReference type="PANTHER" id="PTHR24223">
    <property type="entry name" value="ATP-BINDING CASSETTE SUB-FAMILY C"/>
    <property type="match status" value="1"/>
</dbReference>
<dbReference type="InterPro" id="IPR036640">
    <property type="entry name" value="ABC1_TM_sf"/>
</dbReference>
<evidence type="ECO:0000259" key="10">
    <source>
        <dbReference type="PROSITE" id="PS50893"/>
    </source>
</evidence>
<evidence type="ECO:0000256" key="5">
    <source>
        <dbReference type="ARBA" id="ARBA00022741"/>
    </source>
</evidence>
<feature type="non-terminal residue" evidence="13">
    <location>
        <position position="477"/>
    </location>
</feature>
<evidence type="ECO:0000313" key="13">
    <source>
        <dbReference type="RefSeq" id="XP_002739120.1"/>
    </source>
</evidence>
<dbReference type="PROSITE" id="PS00211">
    <property type="entry name" value="ABC_TRANSPORTER_1"/>
    <property type="match status" value="1"/>
</dbReference>
<organism evidence="12 13">
    <name type="scientific">Saccoglossus kowalevskii</name>
    <name type="common">Acorn worm</name>
    <dbReference type="NCBI Taxonomy" id="10224"/>
    <lineage>
        <taxon>Eukaryota</taxon>
        <taxon>Metazoa</taxon>
        <taxon>Hemichordata</taxon>
        <taxon>Enteropneusta</taxon>
        <taxon>Harrimaniidae</taxon>
        <taxon>Saccoglossus</taxon>
    </lineage>
</organism>
<dbReference type="InterPro" id="IPR027417">
    <property type="entry name" value="P-loop_NTPase"/>
</dbReference>
<dbReference type="InterPro" id="IPR050173">
    <property type="entry name" value="ABC_transporter_C-like"/>
</dbReference>
<keyword evidence="8 9" id="KW-0472">Membrane</keyword>
<comment type="subcellular location">
    <subcellularLocation>
        <location evidence="1">Vacuole membrane</location>
        <topology evidence="1">Multi-pass membrane protein</topology>
    </subcellularLocation>
</comment>
<dbReference type="SUPFAM" id="SSF52540">
    <property type="entry name" value="P-loop containing nucleoside triphosphate hydrolases"/>
    <property type="match status" value="1"/>
</dbReference>
<evidence type="ECO:0000313" key="12">
    <source>
        <dbReference type="Proteomes" id="UP000694865"/>
    </source>
</evidence>
<keyword evidence="2" id="KW-0813">Transport</keyword>
<evidence type="ECO:0000259" key="11">
    <source>
        <dbReference type="PROSITE" id="PS50929"/>
    </source>
</evidence>
<dbReference type="SMART" id="SM00382">
    <property type="entry name" value="AAA"/>
    <property type="match status" value="1"/>
</dbReference>
<evidence type="ECO:0000256" key="6">
    <source>
        <dbReference type="ARBA" id="ARBA00022840"/>
    </source>
</evidence>
<evidence type="ECO:0000256" key="3">
    <source>
        <dbReference type="ARBA" id="ARBA00022692"/>
    </source>
</evidence>
<dbReference type="PROSITE" id="PS50929">
    <property type="entry name" value="ABC_TM1F"/>
    <property type="match status" value="1"/>
</dbReference>
<accession>A0ABM0GWV9</accession>
<evidence type="ECO:0000256" key="4">
    <source>
        <dbReference type="ARBA" id="ARBA00022737"/>
    </source>
</evidence>
<evidence type="ECO:0000256" key="8">
    <source>
        <dbReference type="ARBA" id="ARBA00023136"/>
    </source>
</evidence>
<feature type="non-terminal residue" evidence="13">
    <location>
        <position position="1"/>
    </location>
</feature>
<keyword evidence="6" id="KW-0067">ATP-binding</keyword>
<dbReference type="RefSeq" id="XP_002739120.1">
    <property type="nucleotide sequence ID" value="XM_002739074.1"/>
</dbReference>
<dbReference type="PROSITE" id="PS50893">
    <property type="entry name" value="ABC_TRANSPORTER_2"/>
    <property type="match status" value="1"/>
</dbReference>
<dbReference type="InterPro" id="IPR017871">
    <property type="entry name" value="ABC_transporter-like_CS"/>
</dbReference>
<evidence type="ECO:0000256" key="7">
    <source>
        <dbReference type="ARBA" id="ARBA00022989"/>
    </source>
</evidence>
<dbReference type="GeneID" id="100370773"/>
<dbReference type="InterPro" id="IPR003593">
    <property type="entry name" value="AAA+_ATPase"/>
</dbReference>
<evidence type="ECO:0000256" key="1">
    <source>
        <dbReference type="ARBA" id="ARBA00004128"/>
    </source>
</evidence>
<dbReference type="InterPro" id="IPR003439">
    <property type="entry name" value="ABC_transporter-like_ATP-bd"/>
</dbReference>
<dbReference type="Pfam" id="PF00005">
    <property type="entry name" value="ABC_tran"/>
    <property type="match status" value="1"/>
</dbReference>
<protein>
    <submittedName>
        <fullName evidence="13">Multidrug resistance-associated protein 1-like</fullName>
    </submittedName>
</protein>
<name>A0ABM0GWV9_SACKO</name>
<evidence type="ECO:0000256" key="9">
    <source>
        <dbReference type="SAM" id="Phobius"/>
    </source>
</evidence>
<dbReference type="CDD" id="cd03250">
    <property type="entry name" value="ABCC_MRP_domain1"/>
    <property type="match status" value="1"/>
</dbReference>
<feature type="transmembrane region" description="Helical" evidence="9">
    <location>
        <begin position="448"/>
        <end position="476"/>
    </location>
</feature>
<feature type="domain" description="ABC transporter" evidence="10">
    <location>
        <begin position="1"/>
        <end position="205"/>
    </location>
</feature>
<feature type="transmembrane region" description="Helical" evidence="9">
    <location>
        <begin position="361"/>
        <end position="386"/>
    </location>
</feature>
<keyword evidence="12" id="KW-1185">Reference proteome</keyword>
<dbReference type="Gene3D" id="1.20.1560.10">
    <property type="entry name" value="ABC transporter type 1, transmembrane domain"/>
    <property type="match status" value="1"/>
</dbReference>
<dbReference type="PANTHER" id="PTHR24223:SF443">
    <property type="entry name" value="MULTIDRUG-RESISTANCE LIKE PROTEIN 1, ISOFORM I"/>
    <property type="match status" value="1"/>
</dbReference>
<reference evidence="13" key="1">
    <citation type="submission" date="2025-08" db="UniProtKB">
        <authorList>
            <consortium name="RefSeq"/>
        </authorList>
    </citation>
    <scope>IDENTIFICATION</scope>
    <source>
        <tissue evidence="13">Testes</tissue>
    </source>
</reference>
<dbReference type="SUPFAM" id="SSF90123">
    <property type="entry name" value="ABC transporter transmembrane region"/>
    <property type="match status" value="1"/>
</dbReference>
<feature type="transmembrane region" description="Helical" evidence="9">
    <location>
        <begin position="308"/>
        <end position="327"/>
    </location>
</feature>
<keyword evidence="3 9" id="KW-0812">Transmembrane</keyword>
<dbReference type="Proteomes" id="UP000694865">
    <property type="component" value="Unplaced"/>
</dbReference>